<dbReference type="PANTHER" id="PTHR46112:SF3">
    <property type="entry name" value="AMINOPEPTIDASE YPDF"/>
    <property type="match status" value="1"/>
</dbReference>
<dbReference type="InterPro" id="IPR001131">
    <property type="entry name" value="Peptidase_M24B_aminopep-P_CS"/>
</dbReference>
<dbReference type="PROSITE" id="PS00491">
    <property type="entry name" value="PROLINE_PEPTIDASE"/>
    <property type="match status" value="1"/>
</dbReference>
<evidence type="ECO:0000256" key="4">
    <source>
        <dbReference type="ARBA" id="ARBA00023049"/>
    </source>
</evidence>
<comment type="caution">
    <text evidence="7">The sequence shown here is derived from an EMBL/GenBank/DDBJ whole genome shotgun (WGS) entry which is preliminary data.</text>
</comment>
<dbReference type="InterPro" id="IPR000994">
    <property type="entry name" value="Pept_M24"/>
</dbReference>
<keyword evidence="4" id="KW-0482">Metalloprotease</keyword>
<feature type="domain" description="Creatinase N-terminal" evidence="6">
    <location>
        <begin position="5"/>
        <end position="139"/>
    </location>
</feature>
<dbReference type="CDD" id="cd01092">
    <property type="entry name" value="APP-like"/>
    <property type="match status" value="1"/>
</dbReference>
<dbReference type="EMBL" id="NQJD01000002">
    <property type="protein sequence ID" value="TAA75901.1"/>
    <property type="molecule type" value="Genomic_DNA"/>
</dbReference>
<proteinExistence type="predicted"/>
<gene>
    <name evidence="7" type="ORF">CDV28_10223</name>
</gene>
<dbReference type="SUPFAM" id="SSF53092">
    <property type="entry name" value="Creatinase/prolidase N-terminal domain"/>
    <property type="match status" value="1"/>
</dbReference>
<dbReference type="InterPro" id="IPR029149">
    <property type="entry name" value="Creatin/AminoP/Spt16_N"/>
</dbReference>
<evidence type="ECO:0000256" key="3">
    <source>
        <dbReference type="ARBA" id="ARBA00022801"/>
    </source>
</evidence>
<feature type="domain" description="Peptidase M24" evidence="5">
    <location>
        <begin position="147"/>
        <end position="349"/>
    </location>
</feature>
<dbReference type="GO" id="GO:0008235">
    <property type="term" value="F:metalloexopeptidase activity"/>
    <property type="evidence" value="ECO:0007669"/>
    <property type="project" value="UniProtKB-ARBA"/>
</dbReference>
<dbReference type="AlphaFoldDB" id="A0A521G4T9"/>
<dbReference type="GO" id="GO:0006508">
    <property type="term" value="P:proteolysis"/>
    <property type="evidence" value="ECO:0007669"/>
    <property type="project" value="UniProtKB-KW"/>
</dbReference>
<evidence type="ECO:0000313" key="7">
    <source>
        <dbReference type="EMBL" id="TAA75901.1"/>
    </source>
</evidence>
<dbReference type="InterPro" id="IPR036005">
    <property type="entry name" value="Creatinase/aminopeptidase-like"/>
</dbReference>
<evidence type="ECO:0000256" key="1">
    <source>
        <dbReference type="ARBA" id="ARBA00022670"/>
    </source>
</evidence>
<dbReference type="InterPro" id="IPR001714">
    <property type="entry name" value="Pept_M24_MAP"/>
</dbReference>
<dbReference type="Gene3D" id="3.90.230.10">
    <property type="entry name" value="Creatinase/methionine aminopeptidase superfamily"/>
    <property type="match status" value="1"/>
</dbReference>
<evidence type="ECO:0000313" key="8">
    <source>
        <dbReference type="Proteomes" id="UP000316238"/>
    </source>
</evidence>
<keyword evidence="2" id="KW-0479">Metal-binding</keyword>
<dbReference type="Pfam" id="PF01321">
    <property type="entry name" value="Creatinase_N"/>
    <property type="match status" value="1"/>
</dbReference>
<organism evidence="7 8">
    <name type="scientific">Candidatus Electronema aureum</name>
    <dbReference type="NCBI Taxonomy" id="2005002"/>
    <lineage>
        <taxon>Bacteria</taxon>
        <taxon>Pseudomonadati</taxon>
        <taxon>Thermodesulfobacteriota</taxon>
        <taxon>Desulfobulbia</taxon>
        <taxon>Desulfobulbales</taxon>
        <taxon>Desulfobulbaceae</taxon>
        <taxon>Candidatus Electronema</taxon>
    </lineage>
</organism>
<dbReference type="InterPro" id="IPR050659">
    <property type="entry name" value="Peptidase_M24B"/>
</dbReference>
<protein>
    <submittedName>
        <fullName evidence="7">Xaa-Pro aminopeptidase</fullName>
        <ecNumber evidence="7">3.4.11.9</ecNumber>
    </submittedName>
</protein>
<dbReference type="GO" id="GO:0004177">
    <property type="term" value="F:aminopeptidase activity"/>
    <property type="evidence" value="ECO:0007669"/>
    <property type="project" value="UniProtKB-KW"/>
</dbReference>
<dbReference type="Proteomes" id="UP000316238">
    <property type="component" value="Unassembled WGS sequence"/>
</dbReference>
<evidence type="ECO:0000259" key="5">
    <source>
        <dbReference type="Pfam" id="PF00557"/>
    </source>
</evidence>
<dbReference type="PANTHER" id="PTHR46112">
    <property type="entry name" value="AMINOPEPTIDASE"/>
    <property type="match status" value="1"/>
</dbReference>
<evidence type="ECO:0000256" key="2">
    <source>
        <dbReference type="ARBA" id="ARBA00022723"/>
    </source>
</evidence>
<dbReference type="SUPFAM" id="SSF55920">
    <property type="entry name" value="Creatinase/aminopeptidase"/>
    <property type="match status" value="1"/>
</dbReference>
<keyword evidence="8" id="KW-1185">Reference proteome</keyword>
<keyword evidence="7" id="KW-0031">Aminopeptidase</keyword>
<dbReference type="InterPro" id="IPR000587">
    <property type="entry name" value="Creatinase_N"/>
</dbReference>
<reference evidence="7" key="1">
    <citation type="submission" date="2017-07" db="EMBL/GenBank/DDBJ databases">
        <title>The cable genome - Insights into the physiology and evolution of filamentous bacteria capable of sulfide oxidation via long distance electron transfer.</title>
        <authorList>
            <person name="Thorup C."/>
            <person name="Bjerg J.T."/>
            <person name="Schreiber L."/>
            <person name="Nielsen L.P."/>
            <person name="Kjeldsen K.U."/>
            <person name="Boesen T."/>
            <person name="Boggild A."/>
            <person name="Meysman F."/>
            <person name="Geelhoed J."/>
            <person name="Schramm A."/>
        </authorList>
    </citation>
    <scope>NUCLEOTIDE SEQUENCE [LARGE SCALE GENOMIC DNA]</scope>
    <source>
        <strain evidence="7">GS</strain>
    </source>
</reference>
<dbReference type="EC" id="3.4.11.9" evidence="7"/>
<dbReference type="Pfam" id="PF00557">
    <property type="entry name" value="Peptidase_M24"/>
    <property type="match status" value="1"/>
</dbReference>
<evidence type="ECO:0000259" key="6">
    <source>
        <dbReference type="Pfam" id="PF01321"/>
    </source>
</evidence>
<keyword evidence="1" id="KW-0645">Protease</keyword>
<keyword evidence="3 7" id="KW-0378">Hydrolase</keyword>
<dbReference type="Gene3D" id="3.40.350.10">
    <property type="entry name" value="Creatinase/prolidase N-terminal domain"/>
    <property type="match status" value="1"/>
</dbReference>
<dbReference type="GO" id="GO:0046872">
    <property type="term" value="F:metal ion binding"/>
    <property type="evidence" value="ECO:0007669"/>
    <property type="project" value="UniProtKB-KW"/>
</dbReference>
<sequence>MIQQRIDKLQAALRGRNLDAFLVTEPANRRYLSAYTSTDHGIQESSGVLLIPKKGRPWLLTDSRFELQAKEETQGFTVELYKKGLFVLLKTLLAGLGARRLAFESHYFLHAAVGRMEKVLGNDVELVPVTNLVERMRLIKSEEEIGRLKKAVLLNERVFQQVHSTVVPGMTEIEIALTIERIMREMGAERPSFETIVAFGSNAAKPHAVPSDRVLKEGEIVLIDMGLVLEGYCSDMTRTFTVGKPDNLFIDRLRVVRQAQLAATKALRAGAVCREVDLAARQIIVDAGYGSCFGHGLGHGVGLAVHEAPRLSSRNRKQLRAGMIVTIEPGIYFPGWGGIRLENMAVVREDGCELFNEDLTGLDL</sequence>
<accession>A0A521G4T9</accession>
<dbReference type="PRINTS" id="PR00599">
    <property type="entry name" value="MAPEPTIDASE"/>
</dbReference>
<name>A0A521G4T9_9BACT</name>